<evidence type="ECO:0000313" key="1">
    <source>
        <dbReference type="EMBL" id="SLM87025.1"/>
    </source>
</evidence>
<dbReference type="EMBL" id="FWFD01000018">
    <property type="protein sequence ID" value="SLM87025.1"/>
    <property type="molecule type" value="Genomic_DNA"/>
</dbReference>
<sequence length="198" mass="23536">MNLTVPLKPINNFKEIPIILYKQQNLLDSINQELSMYSLNRYLHTPLAELDITKISMCDWFYQEQLILSENNVTSNFAEYDSFVLFLTDYAKETYQVSFLDDKSVFSDYQYIEFILYVSFINELDTLEKAYCECFNIKSMSLSDYVMTTFSMYFADELPLNQFINMLTNLHLKTYLTKNIQKLKKGKHHIYDISPFRP</sequence>
<dbReference type="Proteomes" id="UP000195918">
    <property type="component" value="Unassembled WGS sequence"/>
</dbReference>
<dbReference type="AlphaFoldDB" id="A0A1X6WRX1"/>
<gene>
    <name evidence="1" type="ORF">FM121_13085</name>
</gene>
<dbReference type="RefSeq" id="WP_086952649.1">
    <property type="nucleotide sequence ID" value="NZ_FWFD01000018.1"/>
</dbReference>
<reference evidence="2" key="1">
    <citation type="submission" date="2017-02" db="EMBL/GenBank/DDBJ databases">
        <authorList>
            <person name="Dridi B."/>
        </authorList>
    </citation>
    <scope>NUCLEOTIDE SEQUENCE [LARGE SCALE GENOMIC DNA]</scope>
    <source>
        <strain evidence="2">bH819</strain>
    </source>
</reference>
<proteinExistence type="predicted"/>
<protein>
    <submittedName>
        <fullName evidence="1">Uncharacterized protein</fullName>
    </submittedName>
</protein>
<keyword evidence="2" id="KW-1185">Reference proteome</keyword>
<organism evidence="1 2">
    <name type="scientific">Vagococcus fluvialis bH819</name>
    <dbReference type="NCBI Taxonomy" id="1255619"/>
    <lineage>
        <taxon>Bacteria</taxon>
        <taxon>Bacillati</taxon>
        <taxon>Bacillota</taxon>
        <taxon>Bacilli</taxon>
        <taxon>Lactobacillales</taxon>
        <taxon>Enterococcaceae</taxon>
        <taxon>Vagococcus</taxon>
    </lineage>
</organism>
<accession>A0A1X6WRX1</accession>
<name>A0A1X6WRX1_9ENTE</name>
<evidence type="ECO:0000313" key="2">
    <source>
        <dbReference type="Proteomes" id="UP000195918"/>
    </source>
</evidence>